<evidence type="ECO:0000259" key="5">
    <source>
        <dbReference type="PROSITE" id="PS50089"/>
    </source>
</evidence>
<evidence type="ECO:0000313" key="6">
    <source>
        <dbReference type="Ensembl" id="ENSCMIP00000020341.1"/>
    </source>
</evidence>
<reference evidence="7" key="1">
    <citation type="journal article" date="2006" name="Science">
        <title>Ancient noncoding elements conserved in the human genome.</title>
        <authorList>
            <person name="Venkatesh B."/>
            <person name="Kirkness E.F."/>
            <person name="Loh Y.H."/>
            <person name="Halpern A.L."/>
            <person name="Lee A.P."/>
            <person name="Johnson J."/>
            <person name="Dandona N."/>
            <person name="Viswanathan L.D."/>
            <person name="Tay A."/>
            <person name="Venter J.C."/>
            <person name="Strausberg R.L."/>
            <person name="Brenner S."/>
        </authorList>
    </citation>
    <scope>NUCLEOTIDE SEQUENCE [LARGE SCALE GENOMIC DNA]</scope>
</reference>
<dbReference type="GO" id="GO:0008270">
    <property type="term" value="F:zinc ion binding"/>
    <property type="evidence" value="ECO:0007669"/>
    <property type="project" value="UniProtKB-KW"/>
</dbReference>
<feature type="domain" description="RING-type" evidence="5">
    <location>
        <begin position="29"/>
        <end position="71"/>
    </location>
</feature>
<dbReference type="InterPro" id="IPR027370">
    <property type="entry name" value="Znf-RING_euk"/>
</dbReference>
<dbReference type="Proteomes" id="UP000314986">
    <property type="component" value="Unassembled WGS sequence"/>
</dbReference>
<reference evidence="6" key="5">
    <citation type="submission" date="2025-09" db="UniProtKB">
        <authorList>
            <consortium name="Ensembl"/>
        </authorList>
    </citation>
    <scope>IDENTIFICATION</scope>
</reference>
<evidence type="ECO:0000256" key="4">
    <source>
        <dbReference type="PROSITE-ProRule" id="PRU00175"/>
    </source>
</evidence>
<name>A0A4W3HVH0_CALMI</name>
<organism evidence="6 7">
    <name type="scientific">Callorhinchus milii</name>
    <name type="common">Ghost shark</name>
    <dbReference type="NCBI Taxonomy" id="7868"/>
    <lineage>
        <taxon>Eukaryota</taxon>
        <taxon>Metazoa</taxon>
        <taxon>Chordata</taxon>
        <taxon>Craniata</taxon>
        <taxon>Vertebrata</taxon>
        <taxon>Chondrichthyes</taxon>
        <taxon>Holocephali</taxon>
        <taxon>Chimaeriformes</taxon>
        <taxon>Callorhinchidae</taxon>
        <taxon>Callorhinchus</taxon>
    </lineage>
</organism>
<dbReference type="Gene3D" id="3.30.40.10">
    <property type="entry name" value="Zinc/RING finger domain, C3HC4 (zinc finger)"/>
    <property type="match status" value="1"/>
</dbReference>
<keyword evidence="7" id="KW-1185">Reference proteome</keyword>
<keyword evidence="2 4" id="KW-0863">Zinc-finger</keyword>
<keyword evidence="1" id="KW-0479">Metal-binding</keyword>
<dbReference type="InParanoid" id="A0A4W3HVH0"/>
<dbReference type="SUPFAM" id="SSF57850">
    <property type="entry name" value="RING/U-box"/>
    <property type="match status" value="1"/>
</dbReference>
<sequence>MREEEKKEEEEEEEEEEERDVLLVEEIHCPSCKRVYNIPVFLPCSHSVCKSCPGPSAKSASLCDVRCPVCKLAVELPSTDSTRALDYLRVNVVLQELVDGSTDAFHVGRTSQSASQNTL</sequence>
<keyword evidence="3" id="KW-0862">Zinc</keyword>
<dbReference type="InterPro" id="IPR013083">
    <property type="entry name" value="Znf_RING/FYVE/PHD"/>
</dbReference>
<reference evidence="7" key="2">
    <citation type="journal article" date="2007" name="PLoS Biol.">
        <title>Survey sequencing and comparative analysis of the elephant shark (Callorhinchus milii) genome.</title>
        <authorList>
            <person name="Venkatesh B."/>
            <person name="Kirkness E.F."/>
            <person name="Loh Y.H."/>
            <person name="Halpern A.L."/>
            <person name="Lee A.P."/>
            <person name="Johnson J."/>
            <person name="Dandona N."/>
            <person name="Viswanathan L.D."/>
            <person name="Tay A."/>
            <person name="Venter J.C."/>
            <person name="Strausberg R.L."/>
            <person name="Brenner S."/>
        </authorList>
    </citation>
    <scope>NUCLEOTIDE SEQUENCE [LARGE SCALE GENOMIC DNA]</scope>
</reference>
<dbReference type="Pfam" id="PF13445">
    <property type="entry name" value="zf-RING_UBOX"/>
    <property type="match status" value="1"/>
</dbReference>
<reference evidence="6" key="4">
    <citation type="submission" date="2025-08" db="UniProtKB">
        <authorList>
            <consortium name="Ensembl"/>
        </authorList>
    </citation>
    <scope>IDENTIFICATION</scope>
</reference>
<protein>
    <recommendedName>
        <fullName evidence="5">RING-type domain-containing protein</fullName>
    </recommendedName>
</protein>
<dbReference type="AlphaFoldDB" id="A0A4W3HVH0"/>
<evidence type="ECO:0000256" key="3">
    <source>
        <dbReference type="ARBA" id="ARBA00022833"/>
    </source>
</evidence>
<evidence type="ECO:0000256" key="2">
    <source>
        <dbReference type="ARBA" id="ARBA00022771"/>
    </source>
</evidence>
<evidence type="ECO:0000256" key="1">
    <source>
        <dbReference type="ARBA" id="ARBA00022723"/>
    </source>
</evidence>
<proteinExistence type="predicted"/>
<dbReference type="PROSITE" id="PS50089">
    <property type="entry name" value="ZF_RING_2"/>
    <property type="match status" value="1"/>
</dbReference>
<evidence type="ECO:0000313" key="7">
    <source>
        <dbReference type="Proteomes" id="UP000314986"/>
    </source>
</evidence>
<reference evidence="7" key="3">
    <citation type="journal article" date="2014" name="Nature">
        <title>Elephant shark genome provides unique insights into gnathostome evolution.</title>
        <authorList>
            <consortium name="International Elephant Shark Genome Sequencing Consortium"/>
            <person name="Venkatesh B."/>
            <person name="Lee A.P."/>
            <person name="Ravi V."/>
            <person name="Maurya A.K."/>
            <person name="Lian M.M."/>
            <person name="Swann J.B."/>
            <person name="Ohta Y."/>
            <person name="Flajnik M.F."/>
            <person name="Sutoh Y."/>
            <person name="Kasahara M."/>
            <person name="Hoon S."/>
            <person name="Gangu V."/>
            <person name="Roy S.W."/>
            <person name="Irimia M."/>
            <person name="Korzh V."/>
            <person name="Kondrychyn I."/>
            <person name="Lim Z.W."/>
            <person name="Tay B.H."/>
            <person name="Tohari S."/>
            <person name="Kong K.W."/>
            <person name="Ho S."/>
            <person name="Lorente-Galdos B."/>
            <person name="Quilez J."/>
            <person name="Marques-Bonet T."/>
            <person name="Raney B.J."/>
            <person name="Ingham P.W."/>
            <person name="Tay A."/>
            <person name="Hillier L.W."/>
            <person name="Minx P."/>
            <person name="Boehm T."/>
            <person name="Wilson R.K."/>
            <person name="Brenner S."/>
            <person name="Warren W.C."/>
        </authorList>
    </citation>
    <scope>NUCLEOTIDE SEQUENCE [LARGE SCALE GENOMIC DNA]</scope>
</reference>
<dbReference type="Ensembl" id="ENSCMIT00000020713.1">
    <property type="protein sequence ID" value="ENSCMIP00000020341.1"/>
    <property type="gene ID" value="ENSCMIG00000009383.1"/>
</dbReference>
<dbReference type="InterPro" id="IPR001841">
    <property type="entry name" value="Znf_RING"/>
</dbReference>
<accession>A0A4W3HVH0</accession>